<gene>
    <name evidence="4" type="ORF">FWK35_00017277</name>
</gene>
<evidence type="ECO:0000256" key="1">
    <source>
        <dbReference type="SAM" id="MobiDB-lite"/>
    </source>
</evidence>
<dbReference type="OrthoDB" id="6618009at2759"/>
<feature type="domain" description="YqaJ viral recombinase" evidence="2">
    <location>
        <begin position="627"/>
        <end position="773"/>
    </location>
</feature>
<dbReference type="SUPFAM" id="SSF52980">
    <property type="entry name" value="Restriction endonuclease-like"/>
    <property type="match status" value="1"/>
</dbReference>
<dbReference type="Pfam" id="PF20700">
    <property type="entry name" value="Mutator"/>
    <property type="match status" value="2"/>
</dbReference>
<dbReference type="CDD" id="cd22343">
    <property type="entry name" value="PDDEXK_lambda_exonuclease-like"/>
    <property type="match status" value="1"/>
</dbReference>
<protein>
    <submittedName>
        <fullName evidence="4">YqaJ domain-containing protein</fullName>
    </submittedName>
</protein>
<dbReference type="PANTHER" id="PTHR46609">
    <property type="entry name" value="EXONUCLEASE, PHAGE-TYPE/RECB, C-TERMINAL DOMAIN-CONTAINING PROTEIN"/>
    <property type="match status" value="1"/>
</dbReference>
<proteinExistence type="predicted"/>
<evidence type="ECO:0000259" key="3">
    <source>
        <dbReference type="Pfam" id="PF20700"/>
    </source>
</evidence>
<feature type="domain" description="Mutator-like transposase" evidence="3">
    <location>
        <begin position="320"/>
        <end position="436"/>
    </location>
</feature>
<name>A0A6G0Y7L2_APHCR</name>
<reference evidence="4 5" key="1">
    <citation type="submission" date="2019-08" db="EMBL/GenBank/DDBJ databases">
        <title>Whole genome of Aphis craccivora.</title>
        <authorList>
            <person name="Voronova N.V."/>
            <person name="Shulinski R.S."/>
            <person name="Bandarenka Y.V."/>
            <person name="Zhorov D.G."/>
            <person name="Warner D."/>
        </authorList>
    </citation>
    <scope>NUCLEOTIDE SEQUENCE [LARGE SCALE GENOMIC DNA]</scope>
    <source>
        <strain evidence="4">180601</strain>
        <tissue evidence="4">Whole Body</tissue>
    </source>
</reference>
<dbReference type="PANTHER" id="PTHR46609:SF8">
    <property type="entry name" value="YQAJ VIRAL RECOMBINASE DOMAIN-CONTAINING PROTEIN"/>
    <property type="match status" value="1"/>
</dbReference>
<evidence type="ECO:0000313" key="4">
    <source>
        <dbReference type="EMBL" id="KAF0750549.1"/>
    </source>
</evidence>
<evidence type="ECO:0000259" key="2">
    <source>
        <dbReference type="Pfam" id="PF09588"/>
    </source>
</evidence>
<dbReference type="Pfam" id="PF09588">
    <property type="entry name" value="YqaJ"/>
    <property type="match status" value="1"/>
</dbReference>
<dbReference type="InterPro" id="IPR011335">
    <property type="entry name" value="Restrct_endonuc-II-like"/>
</dbReference>
<dbReference type="InterPro" id="IPR051703">
    <property type="entry name" value="NF-kappa-B_Signaling_Reg"/>
</dbReference>
<dbReference type="GO" id="GO:0006281">
    <property type="term" value="P:DNA repair"/>
    <property type="evidence" value="ECO:0007669"/>
    <property type="project" value="UniProtKB-ARBA"/>
</dbReference>
<dbReference type="EMBL" id="VUJU01005686">
    <property type="protein sequence ID" value="KAF0750549.1"/>
    <property type="molecule type" value="Genomic_DNA"/>
</dbReference>
<comment type="caution">
    <text evidence="4">The sequence shown here is derived from an EMBL/GenBank/DDBJ whole genome shotgun (WGS) entry which is preliminary data.</text>
</comment>
<accession>A0A6G0Y7L2</accession>
<dbReference type="Gene3D" id="3.90.320.10">
    <property type="match status" value="1"/>
</dbReference>
<dbReference type="Proteomes" id="UP000478052">
    <property type="component" value="Unassembled WGS sequence"/>
</dbReference>
<dbReference type="InterPro" id="IPR011604">
    <property type="entry name" value="PDDEXK-like_dom_sf"/>
</dbReference>
<dbReference type="InterPro" id="IPR019080">
    <property type="entry name" value="YqaJ_viral_recombinase"/>
</dbReference>
<dbReference type="AlphaFoldDB" id="A0A6G0Y7L2"/>
<feature type="region of interest" description="Disordered" evidence="1">
    <location>
        <begin position="307"/>
        <end position="326"/>
    </location>
</feature>
<dbReference type="InterPro" id="IPR049012">
    <property type="entry name" value="Mutator_transp_dom"/>
</dbReference>
<organism evidence="4 5">
    <name type="scientific">Aphis craccivora</name>
    <name type="common">Cowpea aphid</name>
    <dbReference type="NCBI Taxonomy" id="307492"/>
    <lineage>
        <taxon>Eukaryota</taxon>
        <taxon>Metazoa</taxon>
        <taxon>Ecdysozoa</taxon>
        <taxon>Arthropoda</taxon>
        <taxon>Hexapoda</taxon>
        <taxon>Insecta</taxon>
        <taxon>Pterygota</taxon>
        <taxon>Neoptera</taxon>
        <taxon>Paraneoptera</taxon>
        <taxon>Hemiptera</taxon>
        <taxon>Sternorrhyncha</taxon>
        <taxon>Aphidomorpha</taxon>
        <taxon>Aphidoidea</taxon>
        <taxon>Aphididae</taxon>
        <taxon>Aphidini</taxon>
        <taxon>Aphis</taxon>
        <taxon>Aphis</taxon>
    </lineage>
</organism>
<evidence type="ECO:0000313" key="5">
    <source>
        <dbReference type="Proteomes" id="UP000478052"/>
    </source>
</evidence>
<sequence>MELGVKEAIKLNMMLFLATIIGFNTKKIIFIGIRNRYCVVCERAKNKNTIASEHKCFLNWKGSATGMEADAIADGFSKSIELHGIKFNKLIVGDGDSSVSTRLKQIMPYGPKFLVEKIECRNHLIRNLGQKLSGLVKNTKYPIHIRTFLNNQLKLNKFRSAITMADSNNEQVKVLILYACVKIFHSNGPYHILGQHNQCAKAEKCGLLREINQIYSRIIDNTPSLLLDVDNNICEQFNSLINIWLESNQFFPNKFSRHIKNKNYCLFKFHIQLNMVLVCLGCVGKKYLGYKQRRLLNNRRRKLQFSTSSTKTKIPTGPDENYGDGDSSVSTRLKQIMPYGPKFLVEKIECRNHLLRNLGQKLSGLVKNTKYPIHIRTFLNNQLKLNKFRSAITMAVKYRKSLEDSNNEQVKGLREDFSNGPYHILGQHNQCASYFCKGAKIGKINLVPEAEKCGLLREINQIYSRIIDNAPSLLLDVDNNICEQFNSLINKHLAGKRINFSQTNSYNNRVEAAVISFNTSGKYISHVHKKITNKSPGCVGKKYLGCKQRRLLNNRRRKLQFSTSSTKTKIPTGPDENYGLAEPLDNVMTNKKLEKRKSDFLNSLVMSVEARKKLEFNTRDQSDSSLWHVERRNRLTASNFGRICRMRKNTSCKATIYDILYQNTTYKAMEHGKLMEPLAKISFEKITNHKVENCGLFVDEDIPYLAATPDGLIGDLALLEIKCPYSVKDYSNIRDAISDKKILFLYLENDEIKLKVQSLYYYQVQGQLKITKRDICYFVIHTDSWTQILKIKFDMSFWKTKMEEQLKLFYMECMLPEIVDPLYPKRMFYMECMLPEIVDPLYPKRMYDL</sequence>
<feature type="domain" description="Mutator-like transposase" evidence="3">
    <location>
        <begin position="18"/>
        <end position="202"/>
    </location>
</feature>
<keyword evidence="5" id="KW-1185">Reference proteome</keyword>